<protein>
    <submittedName>
        <fullName evidence="2">Uncharacterized protein</fullName>
    </submittedName>
</protein>
<evidence type="ECO:0000256" key="1">
    <source>
        <dbReference type="SAM" id="MobiDB-lite"/>
    </source>
</evidence>
<dbReference type="PROSITE" id="PS51257">
    <property type="entry name" value="PROKAR_LIPOPROTEIN"/>
    <property type="match status" value="1"/>
</dbReference>
<sequence>MEVGRRSQELFRRCLSPVKAHPFPPSSLSCFFIPSRSHHLASAAAVIFGKKLEKTSGKIKARNDERTPPPPLHRFSPPASPPQAFLRKQRHRVRVCKFINLNCLSAV</sequence>
<evidence type="ECO:0000313" key="3">
    <source>
        <dbReference type="Proteomes" id="UP001157418"/>
    </source>
</evidence>
<dbReference type="Proteomes" id="UP001157418">
    <property type="component" value="Unassembled WGS sequence"/>
</dbReference>
<evidence type="ECO:0000313" key="2">
    <source>
        <dbReference type="EMBL" id="CAH1415280.1"/>
    </source>
</evidence>
<comment type="caution">
    <text evidence="2">The sequence shown here is derived from an EMBL/GenBank/DDBJ whole genome shotgun (WGS) entry which is preliminary data.</text>
</comment>
<feature type="compositionally biased region" description="Basic and acidic residues" evidence="1">
    <location>
        <begin position="57"/>
        <end position="67"/>
    </location>
</feature>
<organism evidence="2 3">
    <name type="scientific">Lactuca virosa</name>
    <dbReference type="NCBI Taxonomy" id="75947"/>
    <lineage>
        <taxon>Eukaryota</taxon>
        <taxon>Viridiplantae</taxon>
        <taxon>Streptophyta</taxon>
        <taxon>Embryophyta</taxon>
        <taxon>Tracheophyta</taxon>
        <taxon>Spermatophyta</taxon>
        <taxon>Magnoliopsida</taxon>
        <taxon>eudicotyledons</taxon>
        <taxon>Gunneridae</taxon>
        <taxon>Pentapetalae</taxon>
        <taxon>asterids</taxon>
        <taxon>campanulids</taxon>
        <taxon>Asterales</taxon>
        <taxon>Asteraceae</taxon>
        <taxon>Cichorioideae</taxon>
        <taxon>Cichorieae</taxon>
        <taxon>Lactucinae</taxon>
        <taxon>Lactuca</taxon>
    </lineage>
</organism>
<dbReference type="AlphaFoldDB" id="A0AAU9LMJ2"/>
<feature type="region of interest" description="Disordered" evidence="1">
    <location>
        <begin position="57"/>
        <end position="83"/>
    </location>
</feature>
<name>A0AAU9LMJ2_9ASTR</name>
<dbReference type="EMBL" id="CAKMRJ010000001">
    <property type="protein sequence ID" value="CAH1415280.1"/>
    <property type="molecule type" value="Genomic_DNA"/>
</dbReference>
<keyword evidence="3" id="KW-1185">Reference proteome</keyword>
<gene>
    <name evidence="2" type="ORF">LVIROSA_LOCUS3138</name>
</gene>
<accession>A0AAU9LMJ2</accession>
<proteinExistence type="predicted"/>
<reference evidence="2 3" key="1">
    <citation type="submission" date="2022-01" db="EMBL/GenBank/DDBJ databases">
        <authorList>
            <person name="Xiong W."/>
            <person name="Schranz E."/>
        </authorList>
    </citation>
    <scope>NUCLEOTIDE SEQUENCE [LARGE SCALE GENOMIC DNA]</scope>
</reference>